<dbReference type="SUPFAM" id="SSF55729">
    <property type="entry name" value="Acyl-CoA N-acyltransferases (Nat)"/>
    <property type="match status" value="1"/>
</dbReference>
<accession>A0A0C2IWL9</accession>
<evidence type="ECO:0000256" key="1">
    <source>
        <dbReference type="SAM" id="MobiDB-lite"/>
    </source>
</evidence>
<evidence type="ECO:0000313" key="4">
    <source>
        <dbReference type="Proteomes" id="UP000031575"/>
    </source>
</evidence>
<gene>
    <name evidence="3" type="ORF">SPBR_06846</name>
</gene>
<protein>
    <recommendedName>
        <fullName evidence="2">N-acetyltransferase domain-containing protein</fullName>
    </recommendedName>
</protein>
<dbReference type="AlphaFoldDB" id="A0A0C2IWL9"/>
<reference evidence="3 4" key="1">
    <citation type="journal article" date="2014" name="BMC Genomics">
        <title>Comparative genomics of the major fungal agents of human and animal Sporotrichosis: Sporothrix schenckii and Sporothrix brasiliensis.</title>
        <authorList>
            <person name="Teixeira M.M."/>
            <person name="de Almeida L.G."/>
            <person name="Kubitschek-Barreira P."/>
            <person name="Alves F.L."/>
            <person name="Kioshima E.S."/>
            <person name="Abadio A.K."/>
            <person name="Fernandes L."/>
            <person name="Derengowski L.S."/>
            <person name="Ferreira K.S."/>
            <person name="Souza R.C."/>
            <person name="Ruiz J.C."/>
            <person name="de Andrade N.C."/>
            <person name="Paes H.C."/>
            <person name="Nicola A.M."/>
            <person name="Albuquerque P."/>
            <person name="Gerber A.L."/>
            <person name="Martins V.P."/>
            <person name="Peconick L.D."/>
            <person name="Neto A.V."/>
            <person name="Chaucanez C.B."/>
            <person name="Silva P.A."/>
            <person name="Cunha O.L."/>
            <person name="de Oliveira F.F."/>
            <person name="dos Santos T.C."/>
            <person name="Barros A.L."/>
            <person name="Soares M.A."/>
            <person name="de Oliveira L.M."/>
            <person name="Marini M.M."/>
            <person name="Villalobos-Duno H."/>
            <person name="Cunha M.M."/>
            <person name="de Hoog S."/>
            <person name="da Silveira J.F."/>
            <person name="Henrissat B."/>
            <person name="Nino-Vega G.A."/>
            <person name="Cisalpino P.S."/>
            <person name="Mora-Montes H.M."/>
            <person name="Almeida S.R."/>
            <person name="Stajich J.E."/>
            <person name="Lopes-Bezerra L.M."/>
            <person name="Vasconcelos A.T."/>
            <person name="Felipe M.S."/>
        </authorList>
    </citation>
    <scope>NUCLEOTIDE SEQUENCE [LARGE SCALE GENOMIC DNA]</scope>
    <source>
        <strain evidence="3 4">5110</strain>
    </source>
</reference>
<feature type="region of interest" description="Disordered" evidence="1">
    <location>
        <begin position="64"/>
        <end position="93"/>
    </location>
</feature>
<feature type="compositionally biased region" description="Low complexity" evidence="1">
    <location>
        <begin position="137"/>
        <end position="168"/>
    </location>
</feature>
<dbReference type="InterPro" id="IPR000182">
    <property type="entry name" value="GNAT_dom"/>
</dbReference>
<feature type="domain" description="N-acetyltransferase" evidence="2">
    <location>
        <begin position="211"/>
        <end position="364"/>
    </location>
</feature>
<comment type="caution">
    <text evidence="3">The sequence shown here is derived from an EMBL/GenBank/DDBJ whole genome shotgun (WGS) entry which is preliminary data.</text>
</comment>
<evidence type="ECO:0000313" key="3">
    <source>
        <dbReference type="EMBL" id="KIH89407.1"/>
    </source>
</evidence>
<dbReference type="OrthoDB" id="41532at2759"/>
<keyword evidence="4" id="KW-1185">Reference proteome</keyword>
<dbReference type="EMBL" id="AWTV01000009">
    <property type="protein sequence ID" value="KIH89407.1"/>
    <property type="molecule type" value="Genomic_DNA"/>
</dbReference>
<name>A0A0C2IWL9_9PEZI</name>
<sequence length="373" mass="38924">MASLNNRQTISERQTCHGKQGVEERMMMMRCTAVAKRRRIEAKSILPMMAPSNSLVDPAITGSEASTAMHSPHPHGAQDRDATEDAASSSEADDALFVSPANASNSASAYAASAAASVAAAAAAAAANTPGAHHHVSTASPTASPAPAAPLGGASASPRPSPAASAASHVASPDAASIPAAHVQKYNPAVHSHLVLYLAALHGARITSDNLSGSFAPPLNHEKLLDWWRDRLTTSAVFLLLRSSPVSSSTVAPAKAAGPDLVGVIMLRSHPAETSPHVASVELLLVNLQYRQLGGERQLLQTVERQALLEGRTLLTAEAESKSNTASMYSALGFTEVGQIPGMVLRPSTGEKRAQSIFYKDLLRAYQQEQGQS</sequence>
<feature type="compositionally biased region" description="Polar residues" evidence="1">
    <location>
        <begin position="1"/>
        <end position="13"/>
    </location>
</feature>
<dbReference type="InterPro" id="IPR016181">
    <property type="entry name" value="Acyl_CoA_acyltransferase"/>
</dbReference>
<dbReference type="RefSeq" id="XP_040617417.1">
    <property type="nucleotide sequence ID" value="XM_040765102.1"/>
</dbReference>
<evidence type="ECO:0000259" key="2">
    <source>
        <dbReference type="PROSITE" id="PS51186"/>
    </source>
</evidence>
<dbReference type="GO" id="GO:0016747">
    <property type="term" value="F:acyltransferase activity, transferring groups other than amino-acyl groups"/>
    <property type="evidence" value="ECO:0007669"/>
    <property type="project" value="InterPro"/>
</dbReference>
<dbReference type="HOGENOM" id="CLU_077728_0_0_1"/>
<dbReference type="VEuPathDB" id="FungiDB:SPBR_06846"/>
<feature type="region of interest" description="Disordered" evidence="1">
    <location>
        <begin position="132"/>
        <end position="168"/>
    </location>
</feature>
<proteinExistence type="predicted"/>
<dbReference type="PROSITE" id="PS51186">
    <property type="entry name" value="GNAT"/>
    <property type="match status" value="1"/>
</dbReference>
<feature type="region of interest" description="Disordered" evidence="1">
    <location>
        <begin position="1"/>
        <end position="21"/>
    </location>
</feature>
<dbReference type="Proteomes" id="UP000031575">
    <property type="component" value="Unassembled WGS sequence"/>
</dbReference>
<organism evidence="3 4">
    <name type="scientific">Sporothrix brasiliensis 5110</name>
    <dbReference type="NCBI Taxonomy" id="1398154"/>
    <lineage>
        <taxon>Eukaryota</taxon>
        <taxon>Fungi</taxon>
        <taxon>Dikarya</taxon>
        <taxon>Ascomycota</taxon>
        <taxon>Pezizomycotina</taxon>
        <taxon>Sordariomycetes</taxon>
        <taxon>Sordariomycetidae</taxon>
        <taxon>Ophiostomatales</taxon>
        <taxon>Ophiostomataceae</taxon>
        <taxon>Sporothrix</taxon>
    </lineage>
</organism>
<dbReference type="Gene3D" id="3.40.630.30">
    <property type="match status" value="1"/>
</dbReference>
<dbReference type="GeneID" id="63680023"/>